<name>A0A1G9Z9X6_9EURY</name>
<comment type="subcellular location">
    <subcellularLocation>
        <location evidence="1">Membrane</location>
        <topology evidence="1">Multi-pass membrane protein</topology>
    </subcellularLocation>
</comment>
<dbReference type="AlphaFoldDB" id="A0A1G9Z9X6"/>
<dbReference type="RefSeq" id="WP_089699705.1">
    <property type="nucleotide sequence ID" value="NZ_FNHL01000007.1"/>
</dbReference>
<protein>
    <submittedName>
        <fullName evidence="7">Cation:H+ antiporter</fullName>
    </submittedName>
</protein>
<dbReference type="Pfam" id="PF01699">
    <property type="entry name" value="Na_Ca_ex"/>
    <property type="match status" value="2"/>
</dbReference>
<dbReference type="Proteomes" id="UP000199451">
    <property type="component" value="Unassembled WGS sequence"/>
</dbReference>
<dbReference type="GO" id="GO:0006874">
    <property type="term" value="P:intracellular calcium ion homeostasis"/>
    <property type="evidence" value="ECO:0007669"/>
    <property type="project" value="TreeGrafter"/>
</dbReference>
<dbReference type="EMBL" id="FNHL01000007">
    <property type="protein sequence ID" value="SDN18179.1"/>
    <property type="molecule type" value="Genomic_DNA"/>
</dbReference>
<feature type="transmembrane region" description="Helical" evidence="5">
    <location>
        <begin position="180"/>
        <end position="201"/>
    </location>
</feature>
<reference evidence="8" key="1">
    <citation type="submission" date="2016-10" db="EMBL/GenBank/DDBJ databases">
        <authorList>
            <person name="Varghese N."/>
            <person name="Submissions S."/>
        </authorList>
    </citation>
    <scope>NUCLEOTIDE SEQUENCE [LARGE SCALE GENOMIC DNA]</scope>
    <source>
        <strain evidence="8">CGMCC 1.10119</strain>
    </source>
</reference>
<dbReference type="GO" id="GO:0008273">
    <property type="term" value="F:calcium, potassium:sodium antiporter activity"/>
    <property type="evidence" value="ECO:0007669"/>
    <property type="project" value="TreeGrafter"/>
</dbReference>
<keyword evidence="8" id="KW-1185">Reference proteome</keyword>
<feature type="transmembrane region" description="Helical" evidence="5">
    <location>
        <begin position="118"/>
        <end position="135"/>
    </location>
</feature>
<feature type="transmembrane region" description="Helical" evidence="5">
    <location>
        <begin position="141"/>
        <end position="159"/>
    </location>
</feature>
<dbReference type="InterPro" id="IPR004837">
    <property type="entry name" value="NaCa_Exmemb"/>
</dbReference>
<dbReference type="PANTHER" id="PTHR10846:SF8">
    <property type="entry name" value="INNER MEMBRANE PROTEIN YRBG"/>
    <property type="match status" value="1"/>
</dbReference>
<evidence type="ECO:0000256" key="1">
    <source>
        <dbReference type="ARBA" id="ARBA00004141"/>
    </source>
</evidence>
<feature type="transmembrane region" description="Helical" evidence="5">
    <location>
        <begin position="247"/>
        <end position="269"/>
    </location>
</feature>
<sequence length="328" mass="34382">MVSQLLATQLLVGAAALYVLVKSAEVAVSRALALATHYDVPDVVIGMTVLAIGTSLPEIASHVIASAGILAGTLDYEVASATVLGGNMGSSTVQQTLLVGLFLVGFGRLEVTRQFLRANYLPMLAGFVVTLVLLADGVVSRVDGALLLLAYLGYTRYSLGRRERRLRLPGEESRDVRRDLVVTVGALLAILASSYVVLSVVELVVDRLALGGSMVGVVTLGLASALPELSTVVDAVRRRAPNVALGTLVGSNVVNPLVGIGLGGIISGYAVPVSVVRWDLPFKLVVGVGLLVVLLRREPHELSRHDGALLVVAYFAFVVGRLLLFAGQ</sequence>
<feature type="domain" description="Sodium/calcium exchanger membrane region" evidence="6">
    <location>
        <begin position="181"/>
        <end position="321"/>
    </location>
</feature>
<organism evidence="7 8">
    <name type="scientific">Halogranum gelatinilyticum</name>
    <dbReference type="NCBI Taxonomy" id="660521"/>
    <lineage>
        <taxon>Archaea</taxon>
        <taxon>Methanobacteriati</taxon>
        <taxon>Methanobacteriota</taxon>
        <taxon>Stenosarchaea group</taxon>
        <taxon>Halobacteria</taxon>
        <taxon>Halobacteriales</taxon>
        <taxon>Haloferacaceae</taxon>
    </lineage>
</organism>
<gene>
    <name evidence="7" type="ORF">SAMN04487949_3574</name>
</gene>
<feature type="transmembrane region" description="Helical" evidence="5">
    <location>
        <begin position="307"/>
        <end position="326"/>
    </location>
</feature>
<evidence type="ECO:0000256" key="3">
    <source>
        <dbReference type="ARBA" id="ARBA00022989"/>
    </source>
</evidence>
<evidence type="ECO:0000256" key="2">
    <source>
        <dbReference type="ARBA" id="ARBA00022692"/>
    </source>
</evidence>
<evidence type="ECO:0000313" key="8">
    <source>
        <dbReference type="Proteomes" id="UP000199451"/>
    </source>
</evidence>
<feature type="domain" description="Sodium/calcium exchanger membrane region" evidence="6">
    <location>
        <begin position="11"/>
        <end position="158"/>
    </location>
</feature>
<evidence type="ECO:0000259" key="6">
    <source>
        <dbReference type="Pfam" id="PF01699"/>
    </source>
</evidence>
<dbReference type="GO" id="GO:0005886">
    <property type="term" value="C:plasma membrane"/>
    <property type="evidence" value="ECO:0007669"/>
    <property type="project" value="TreeGrafter"/>
</dbReference>
<dbReference type="Gene3D" id="1.20.1420.30">
    <property type="entry name" value="NCX, central ion-binding region"/>
    <property type="match status" value="1"/>
</dbReference>
<dbReference type="InterPro" id="IPR004481">
    <property type="entry name" value="K/Na/Ca-exchanger"/>
</dbReference>
<dbReference type="InterPro" id="IPR044880">
    <property type="entry name" value="NCX_ion-bd_dom_sf"/>
</dbReference>
<feature type="transmembrane region" description="Helical" evidence="5">
    <location>
        <begin position="275"/>
        <end position="295"/>
    </location>
</feature>
<evidence type="ECO:0000256" key="4">
    <source>
        <dbReference type="ARBA" id="ARBA00023136"/>
    </source>
</evidence>
<keyword evidence="3 5" id="KW-1133">Transmembrane helix</keyword>
<accession>A0A1G9Z9X6</accession>
<dbReference type="PANTHER" id="PTHR10846">
    <property type="entry name" value="SODIUM/POTASSIUM/CALCIUM EXCHANGER"/>
    <property type="match status" value="1"/>
</dbReference>
<keyword evidence="4 5" id="KW-0472">Membrane</keyword>
<feature type="transmembrane region" description="Helical" evidence="5">
    <location>
        <begin position="207"/>
        <end position="226"/>
    </location>
</feature>
<evidence type="ECO:0000256" key="5">
    <source>
        <dbReference type="SAM" id="Phobius"/>
    </source>
</evidence>
<keyword evidence="2 5" id="KW-0812">Transmembrane</keyword>
<proteinExistence type="predicted"/>
<evidence type="ECO:0000313" key="7">
    <source>
        <dbReference type="EMBL" id="SDN18179.1"/>
    </source>
</evidence>
<dbReference type="OrthoDB" id="142185at2157"/>
<dbReference type="STRING" id="660521.SAMN04487949_3574"/>
<dbReference type="GO" id="GO:0005262">
    <property type="term" value="F:calcium channel activity"/>
    <property type="evidence" value="ECO:0007669"/>
    <property type="project" value="TreeGrafter"/>
</dbReference>